<accession>A0A0A9FR94</accession>
<organism evidence="1">
    <name type="scientific">Arundo donax</name>
    <name type="common">Giant reed</name>
    <name type="synonym">Donax arundinaceus</name>
    <dbReference type="NCBI Taxonomy" id="35708"/>
    <lineage>
        <taxon>Eukaryota</taxon>
        <taxon>Viridiplantae</taxon>
        <taxon>Streptophyta</taxon>
        <taxon>Embryophyta</taxon>
        <taxon>Tracheophyta</taxon>
        <taxon>Spermatophyta</taxon>
        <taxon>Magnoliopsida</taxon>
        <taxon>Liliopsida</taxon>
        <taxon>Poales</taxon>
        <taxon>Poaceae</taxon>
        <taxon>PACMAD clade</taxon>
        <taxon>Arundinoideae</taxon>
        <taxon>Arundineae</taxon>
        <taxon>Arundo</taxon>
    </lineage>
</organism>
<reference evidence="1" key="1">
    <citation type="submission" date="2014-09" db="EMBL/GenBank/DDBJ databases">
        <authorList>
            <person name="Magalhaes I.L.F."/>
            <person name="Oliveira U."/>
            <person name="Santos F.R."/>
            <person name="Vidigal T.H.D.A."/>
            <person name="Brescovit A.D."/>
            <person name="Santos A.J."/>
        </authorList>
    </citation>
    <scope>NUCLEOTIDE SEQUENCE</scope>
    <source>
        <tissue evidence="1">Shoot tissue taken approximately 20 cm above the soil surface</tissue>
    </source>
</reference>
<protein>
    <submittedName>
        <fullName evidence="1">Uncharacterized protein</fullName>
    </submittedName>
</protein>
<sequence>MRGRSVLRNTNLMSRLHYSWVSFWCEKGSFWPNI</sequence>
<name>A0A0A9FR94_ARUDO</name>
<evidence type="ECO:0000313" key="1">
    <source>
        <dbReference type="EMBL" id="JAE14812.1"/>
    </source>
</evidence>
<dbReference type="EMBL" id="GBRH01183084">
    <property type="protein sequence ID" value="JAE14812.1"/>
    <property type="molecule type" value="Transcribed_RNA"/>
</dbReference>
<reference evidence="1" key="2">
    <citation type="journal article" date="2015" name="Data Brief">
        <title>Shoot transcriptome of the giant reed, Arundo donax.</title>
        <authorList>
            <person name="Barrero R.A."/>
            <person name="Guerrero F.D."/>
            <person name="Moolhuijzen P."/>
            <person name="Goolsby J.A."/>
            <person name="Tidwell J."/>
            <person name="Bellgard S.E."/>
            <person name="Bellgard M.I."/>
        </authorList>
    </citation>
    <scope>NUCLEOTIDE SEQUENCE</scope>
    <source>
        <tissue evidence="1">Shoot tissue taken approximately 20 cm above the soil surface</tissue>
    </source>
</reference>
<proteinExistence type="predicted"/>
<dbReference type="AlphaFoldDB" id="A0A0A9FR94"/>